<dbReference type="Proteomes" id="UP000663829">
    <property type="component" value="Unassembled WGS sequence"/>
</dbReference>
<evidence type="ECO:0000313" key="3">
    <source>
        <dbReference type="Proteomes" id="UP000663829"/>
    </source>
</evidence>
<protein>
    <submittedName>
        <fullName evidence="1">Uncharacterized protein</fullName>
    </submittedName>
</protein>
<sequence length="157" mass="18764">MHNSNLIRLFEDLSVTPNENRLQILERINIELSIITTTQFEQIHQNIPWQLLFELVTINTNNDDEYDRLLCSIFDLFIVNLSVENIISDFYPLLYNGLKNPEISNRIKLLCLKALDKLSKCQKENCFHVIKQLFQHEQIYQLLKLFLDKEQQNLWIK</sequence>
<dbReference type="AlphaFoldDB" id="A0A815X711"/>
<dbReference type="EMBL" id="CAJOBC010093150">
    <property type="protein sequence ID" value="CAF4414791.1"/>
    <property type="molecule type" value="Genomic_DNA"/>
</dbReference>
<evidence type="ECO:0000313" key="1">
    <source>
        <dbReference type="EMBL" id="CAF1553685.1"/>
    </source>
</evidence>
<keyword evidence="3" id="KW-1185">Reference proteome</keyword>
<reference evidence="1" key="1">
    <citation type="submission" date="2021-02" db="EMBL/GenBank/DDBJ databases">
        <authorList>
            <person name="Nowell W R."/>
        </authorList>
    </citation>
    <scope>NUCLEOTIDE SEQUENCE</scope>
</reference>
<dbReference type="EMBL" id="CAJNOQ010027459">
    <property type="protein sequence ID" value="CAF1553685.1"/>
    <property type="molecule type" value="Genomic_DNA"/>
</dbReference>
<organism evidence="1 3">
    <name type="scientific">Didymodactylos carnosus</name>
    <dbReference type="NCBI Taxonomy" id="1234261"/>
    <lineage>
        <taxon>Eukaryota</taxon>
        <taxon>Metazoa</taxon>
        <taxon>Spiralia</taxon>
        <taxon>Gnathifera</taxon>
        <taxon>Rotifera</taxon>
        <taxon>Eurotatoria</taxon>
        <taxon>Bdelloidea</taxon>
        <taxon>Philodinida</taxon>
        <taxon>Philodinidae</taxon>
        <taxon>Didymodactylos</taxon>
    </lineage>
</organism>
<proteinExistence type="predicted"/>
<comment type="caution">
    <text evidence="1">The sequence shown here is derived from an EMBL/GenBank/DDBJ whole genome shotgun (WGS) entry which is preliminary data.</text>
</comment>
<evidence type="ECO:0000313" key="2">
    <source>
        <dbReference type="EMBL" id="CAF4414791.1"/>
    </source>
</evidence>
<dbReference type="Proteomes" id="UP000681722">
    <property type="component" value="Unassembled WGS sequence"/>
</dbReference>
<gene>
    <name evidence="1" type="ORF">GPM918_LOCUS39356</name>
    <name evidence="2" type="ORF">SRO942_LOCUS40222</name>
</gene>
<name>A0A815X711_9BILA</name>
<accession>A0A815X711</accession>